<feature type="domain" description="Glutamate/phenylalanine/leucine/valine/L-tryptophan dehydrogenase C-terminal" evidence="15">
    <location>
        <begin position="184"/>
        <end position="390"/>
    </location>
</feature>
<dbReference type="Pfam" id="PF00208">
    <property type="entry name" value="ELFV_dehydrog"/>
    <property type="match status" value="1"/>
</dbReference>
<evidence type="ECO:0000256" key="3">
    <source>
        <dbReference type="ARBA" id="ARBA00006382"/>
    </source>
</evidence>
<dbReference type="PIRSF" id="PIRSF000188">
    <property type="entry name" value="Phe_leu_dh"/>
    <property type="match status" value="1"/>
</dbReference>
<gene>
    <name evidence="16" type="ORF">HCN56_13560</name>
</gene>
<evidence type="ECO:0000256" key="14">
    <source>
        <dbReference type="RuleBase" id="RU004417"/>
    </source>
</evidence>
<keyword evidence="17" id="KW-1185">Reference proteome</keyword>
<dbReference type="GO" id="GO:0000166">
    <property type="term" value="F:nucleotide binding"/>
    <property type="evidence" value="ECO:0007669"/>
    <property type="project" value="UniProtKB-KW"/>
</dbReference>
<feature type="binding site" evidence="13">
    <location>
        <begin position="220"/>
        <end position="225"/>
    </location>
    <ligand>
        <name>NAD(+)</name>
        <dbReference type="ChEBI" id="CHEBI:57540"/>
    </ligand>
</feature>
<keyword evidence="13" id="KW-0547">Nucleotide-binding</keyword>
<dbReference type="Gene3D" id="3.40.50.720">
    <property type="entry name" value="NAD(P)-binding Rossmann-like Domain"/>
    <property type="match status" value="1"/>
</dbReference>
<evidence type="ECO:0000256" key="6">
    <source>
        <dbReference type="ARBA" id="ARBA00017332"/>
    </source>
</evidence>
<evidence type="ECO:0000259" key="15">
    <source>
        <dbReference type="SMART" id="SM00839"/>
    </source>
</evidence>
<dbReference type="InterPro" id="IPR016211">
    <property type="entry name" value="Glu/Phe/Leu/Val/Trp_DH_bac/arc"/>
</dbReference>
<comment type="similarity">
    <text evidence="3 14">Belongs to the Glu/Leu/Phe/Val dehydrogenases family.</text>
</comment>
<evidence type="ECO:0000256" key="1">
    <source>
        <dbReference type="ARBA" id="ARBA00004496"/>
    </source>
</evidence>
<evidence type="ECO:0000256" key="9">
    <source>
        <dbReference type="ARBA" id="ARBA00023002"/>
    </source>
</evidence>
<comment type="pathway">
    <text evidence="2">Amino-acid degradation; L-valine degradation.</text>
</comment>
<evidence type="ECO:0000256" key="5">
    <source>
        <dbReference type="ARBA" id="ARBA00012136"/>
    </source>
</evidence>
<evidence type="ECO:0000256" key="7">
    <source>
        <dbReference type="ARBA" id="ARBA00022456"/>
    </source>
</evidence>
<dbReference type="PRINTS" id="PR00082">
    <property type="entry name" value="GLFDHDRGNASE"/>
</dbReference>
<evidence type="ECO:0000256" key="10">
    <source>
        <dbReference type="ARBA" id="ARBA00023027"/>
    </source>
</evidence>
<comment type="subunit">
    <text evidence="4">Homodimer.</text>
</comment>
<dbReference type="CDD" id="cd01075">
    <property type="entry name" value="NAD_bind_Leu_Phe_Val_DH"/>
    <property type="match status" value="1"/>
</dbReference>
<organism evidence="16 17">
    <name type="scientific">Streptomyces lonarensis</name>
    <dbReference type="NCBI Taxonomy" id="700599"/>
    <lineage>
        <taxon>Bacteria</taxon>
        <taxon>Bacillati</taxon>
        <taxon>Actinomycetota</taxon>
        <taxon>Actinomycetes</taxon>
        <taxon>Kitasatosporales</taxon>
        <taxon>Streptomycetaceae</taxon>
        <taxon>Streptomyces</taxon>
    </lineage>
</organism>
<evidence type="ECO:0000313" key="16">
    <source>
        <dbReference type="EMBL" id="NJQ06580.1"/>
    </source>
</evidence>
<dbReference type="SUPFAM" id="SSF53223">
    <property type="entry name" value="Aminoacid dehydrogenase-like, N-terminal domain"/>
    <property type="match status" value="1"/>
</dbReference>
<dbReference type="Gene3D" id="3.40.50.10860">
    <property type="entry name" value="Leucine Dehydrogenase, chain A, domain 1"/>
    <property type="match status" value="1"/>
</dbReference>
<comment type="caution">
    <text evidence="16">The sequence shown here is derived from an EMBL/GenBank/DDBJ whole genome shotgun (WGS) entry which is preliminary data.</text>
</comment>
<feature type="active site" description="Proton donor/acceptor" evidence="12">
    <location>
        <position position="120"/>
    </location>
</feature>
<dbReference type="PANTHER" id="PTHR42722">
    <property type="entry name" value="LEUCINE DEHYDROGENASE"/>
    <property type="match status" value="1"/>
</dbReference>
<dbReference type="PANTHER" id="PTHR42722:SF1">
    <property type="entry name" value="VALINE DEHYDROGENASE"/>
    <property type="match status" value="1"/>
</dbReference>
<dbReference type="InterPro" id="IPR033524">
    <property type="entry name" value="Glu/Leu/Phe/Val_DH_AS"/>
</dbReference>
<protein>
    <recommendedName>
        <fullName evidence="6">Valine dehydrogenase</fullName>
        <ecNumber evidence="5">1.4.1.23</ecNumber>
    </recommendedName>
</protein>
<evidence type="ECO:0000256" key="11">
    <source>
        <dbReference type="ARBA" id="ARBA00048547"/>
    </source>
</evidence>
<keyword evidence="10 13" id="KW-0520">NAD</keyword>
<dbReference type="InterPro" id="IPR046346">
    <property type="entry name" value="Aminoacid_DH-like_N_sf"/>
</dbReference>
<dbReference type="UniPathway" id="UPA00362"/>
<dbReference type="Proteomes" id="UP000578686">
    <property type="component" value="Unassembled WGS sequence"/>
</dbReference>
<dbReference type="GO" id="GO:0005737">
    <property type="term" value="C:cytoplasm"/>
    <property type="evidence" value="ECO:0007669"/>
    <property type="project" value="UniProtKB-SubCell"/>
</dbReference>
<dbReference type="GO" id="GO:0006574">
    <property type="term" value="P:L-valine catabolic process"/>
    <property type="evidence" value="ECO:0007669"/>
    <property type="project" value="UniProtKB-UniPathway"/>
</dbReference>
<reference evidence="16 17" key="1">
    <citation type="submission" date="2020-03" db="EMBL/GenBank/DDBJ databases">
        <title>Draft genome of Streptomyces sp. ventii, isolated from the Axial Seamount in the Pacific Ocean, and resequencing of the two type strains Streptomyces lonarensis strain NCL 716 and Streptomyces bohaiensis strain 11A07.</title>
        <authorList>
            <person name="Loughran R.M."/>
            <person name="Pfannmuller K.M."/>
            <person name="Wasson B.J."/>
            <person name="Deadmond M.C."/>
            <person name="Paddock B.E."/>
            <person name="Koyack M.J."/>
            <person name="Gallegos D.A."/>
            <person name="Mitchell E.A."/>
            <person name="Ushijima B."/>
            <person name="Saw J.H."/>
            <person name="Mcphail K.L."/>
            <person name="Videau P."/>
        </authorList>
    </citation>
    <scope>NUCLEOTIDE SEQUENCE [LARGE SCALE GENOMIC DNA]</scope>
    <source>
        <strain evidence="16 17">NCL716</strain>
    </source>
</reference>
<dbReference type="PROSITE" id="PS00074">
    <property type="entry name" value="GLFV_DEHYDROGENASE"/>
    <property type="match status" value="1"/>
</dbReference>
<dbReference type="FunFam" id="3.40.50.10860:FF:000010">
    <property type="entry name" value="Leucine dehydrogenase"/>
    <property type="match status" value="1"/>
</dbReference>
<keyword evidence="7" id="KW-0101">Branched-chain amino acid catabolism</keyword>
<dbReference type="InterPro" id="IPR006097">
    <property type="entry name" value="Glu/Leu/Phe/Val/Trp_DH_dimer"/>
</dbReference>
<dbReference type="RefSeq" id="WP_167970791.1">
    <property type="nucleotide sequence ID" value="NZ_BHZG01000049.1"/>
</dbReference>
<dbReference type="InterPro" id="IPR006096">
    <property type="entry name" value="Glu/Leu/Phe/Val/Trp_DH_C"/>
</dbReference>
<dbReference type="SMART" id="SM00839">
    <property type="entry name" value="ELFV_dehydrog"/>
    <property type="match status" value="1"/>
</dbReference>
<dbReference type="EMBL" id="JAAVJD010000094">
    <property type="protein sequence ID" value="NJQ06580.1"/>
    <property type="molecule type" value="Genomic_DNA"/>
</dbReference>
<evidence type="ECO:0000256" key="2">
    <source>
        <dbReference type="ARBA" id="ARBA00005109"/>
    </source>
</evidence>
<evidence type="ECO:0000256" key="8">
    <source>
        <dbReference type="ARBA" id="ARBA00022490"/>
    </source>
</evidence>
<sequence>MTLTTRRGHPPRHTGVTTVTDVRPAVSVDSPAEIDVLDVLFRSEQGGHEQVVLCQDPASGLRAVIAIHSTALGPALGGTRFHAYPGVPRPEEAALRDALNLARGMSYKNALAGLEHGGGKAVIIGDPTQDKSEELLLAYGRFVAGLGGRYVTACDVGTYVQDMDVVARTNQWTTGRSPEAGGAGDSSVLTAFGVFQGMRASAQHRWGTPELAGRRVGVAGVGKVGHILVDHLVEAGAEVFVTDVRAESLARVLNTHPSVTAVADTAALITTPGLDVYAPCALGGALNDLTVQALTAGIVCGAANNQLDHPGIEKTLADRGVLYAPDYVVNSGGVIQVADELHGFDFARAKSKAEKIYDTTLEILDRAHSEGVPPAAAADRVAEQRMAAAR</sequence>
<keyword evidence="9 14" id="KW-0560">Oxidoreductase</keyword>
<keyword evidence="8" id="KW-0963">Cytoplasm</keyword>
<dbReference type="GO" id="GO:0043837">
    <property type="term" value="F:valine dehydrogenase (NAD+) activity"/>
    <property type="evidence" value="ECO:0007669"/>
    <property type="project" value="UniProtKB-EC"/>
</dbReference>
<proteinExistence type="inferred from homology"/>
<dbReference type="InterPro" id="IPR006095">
    <property type="entry name" value="Glu/Leu/Phe/Val/Trp_DH"/>
</dbReference>
<evidence type="ECO:0000256" key="4">
    <source>
        <dbReference type="ARBA" id="ARBA00011738"/>
    </source>
</evidence>
<name>A0A7X6D1Y0_9ACTN</name>
<accession>A0A7X6D1Y0</accession>
<comment type="subcellular location">
    <subcellularLocation>
        <location evidence="1">Cytoplasm</location>
    </subcellularLocation>
</comment>
<dbReference type="EC" id="1.4.1.23" evidence="5"/>
<dbReference type="InterPro" id="IPR036291">
    <property type="entry name" value="NAD(P)-bd_dom_sf"/>
</dbReference>
<evidence type="ECO:0000313" key="17">
    <source>
        <dbReference type="Proteomes" id="UP000578686"/>
    </source>
</evidence>
<dbReference type="AlphaFoldDB" id="A0A7X6D1Y0"/>
<dbReference type="Pfam" id="PF02812">
    <property type="entry name" value="ELFV_dehydrog_N"/>
    <property type="match status" value="1"/>
</dbReference>
<evidence type="ECO:0000256" key="12">
    <source>
        <dbReference type="PIRSR" id="PIRSR000188-1"/>
    </source>
</evidence>
<evidence type="ECO:0000256" key="13">
    <source>
        <dbReference type="PIRSR" id="PIRSR000188-2"/>
    </source>
</evidence>
<dbReference type="SUPFAM" id="SSF51735">
    <property type="entry name" value="NAD(P)-binding Rossmann-fold domains"/>
    <property type="match status" value="1"/>
</dbReference>
<comment type="catalytic activity">
    <reaction evidence="11">
        <text>L-valine + NAD(+) + H2O = 3-methyl-2-oxobutanoate + NH4(+) + NADH + H(+)</text>
        <dbReference type="Rhea" id="RHEA:30763"/>
        <dbReference type="ChEBI" id="CHEBI:11851"/>
        <dbReference type="ChEBI" id="CHEBI:15377"/>
        <dbReference type="ChEBI" id="CHEBI:15378"/>
        <dbReference type="ChEBI" id="CHEBI:28938"/>
        <dbReference type="ChEBI" id="CHEBI:57540"/>
        <dbReference type="ChEBI" id="CHEBI:57762"/>
        <dbReference type="ChEBI" id="CHEBI:57945"/>
        <dbReference type="EC" id="1.4.1.23"/>
    </reaction>
</comment>